<protein>
    <submittedName>
        <fullName evidence="1">Uncharacterized protein</fullName>
    </submittedName>
</protein>
<gene>
    <name evidence="1" type="ORF">MMAN_26020</name>
</gene>
<proteinExistence type="predicted"/>
<accession>A0ABN6A929</accession>
<organism evidence="1 2">
    <name type="scientific">Mycobacterium mantenii</name>
    <dbReference type="NCBI Taxonomy" id="560555"/>
    <lineage>
        <taxon>Bacteria</taxon>
        <taxon>Bacillati</taxon>
        <taxon>Actinomycetota</taxon>
        <taxon>Actinomycetes</taxon>
        <taxon>Mycobacteriales</taxon>
        <taxon>Mycobacteriaceae</taxon>
        <taxon>Mycobacterium</taxon>
        <taxon>Mycobacterium avium complex (MAC)</taxon>
    </lineage>
</organism>
<sequence>MAYQTPRVHAAAIAKTHRGEQVVRLEQVPDAANLSKPSGSSYGR</sequence>
<reference evidence="1 2" key="1">
    <citation type="journal article" date="2019" name="Emerg. Microbes Infect.">
        <title>Comprehensive subspecies identification of 175 nontuberculous mycobacteria species based on 7547 genomic profiles.</title>
        <authorList>
            <person name="Matsumoto Y."/>
            <person name="Kinjo T."/>
            <person name="Motooka D."/>
            <person name="Nabeya D."/>
            <person name="Jung N."/>
            <person name="Uechi K."/>
            <person name="Horii T."/>
            <person name="Iida T."/>
            <person name="Fujita J."/>
            <person name="Nakamura S."/>
        </authorList>
    </citation>
    <scope>NUCLEOTIDE SEQUENCE [LARGE SCALE GENOMIC DNA]</scope>
    <source>
        <strain evidence="1 2">JCM 18113</strain>
    </source>
</reference>
<dbReference type="Proteomes" id="UP000465812">
    <property type="component" value="Chromosome"/>
</dbReference>
<evidence type="ECO:0000313" key="2">
    <source>
        <dbReference type="Proteomes" id="UP000465812"/>
    </source>
</evidence>
<keyword evidence="2" id="KW-1185">Reference proteome</keyword>
<evidence type="ECO:0000313" key="1">
    <source>
        <dbReference type="EMBL" id="BBY38468.1"/>
    </source>
</evidence>
<name>A0ABN6A929_MYCNT</name>
<dbReference type="EMBL" id="AP022590">
    <property type="protein sequence ID" value="BBY38468.1"/>
    <property type="molecule type" value="Genomic_DNA"/>
</dbReference>